<feature type="region of interest" description="Disordered" evidence="1">
    <location>
        <begin position="327"/>
        <end position="356"/>
    </location>
</feature>
<protein>
    <submittedName>
        <fullName evidence="2">Uncharacterized protein</fullName>
    </submittedName>
</protein>
<sequence length="427" mass="45994">MPSQNTQSQAQQQQAGVQGTHSASRSTASTSKLRMGNRATYQQQSSSGVQGGARSEPPRSKSSYPAPSTIFPSDSISVRGVETASSKQTRSNVDNVNFKRPQNGSTKASATKPPVASRNTPQVPQQTDVPYFGCEPYDYRADVPYFGCEPYDYQDQYVPSSFAPSPQPSRRGNSQASSRAPSASTSKAPSSSRFIPPRNNEQAAPSQRAASTATNNQYPPSSSRSNVPGSVRENTAPSTARVTNQQASGIPQSVTSKAAPASMGGISTGSSRQDRAMGQSDGLPQQSVGSQLPRGIGIGVEPAAQMHFHYNHVDNRQLQISNNAPQNVVTNNNQRYNTDNSNHHNTDAPQANTYNTTATNVGNTHTNVSQKATTVRQSSGFSSIGRPPSESMAIRDKQYKTVKQVSFNEWTDRRKVTYKEVPNDRPC</sequence>
<comment type="caution">
    <text evidence="2">The sequence shown here is derived from an EMBL/GenBank/DDBJ whole genome shotgun (WGS) entry which is preliminary data.</text>
</comment>
<evidence type="ECO:0000313" key="2">
    <source>
        <dbReference type="EMBL" id="KAL2280207.1"/>
    </source>
</evidence>
<dbReference type="EMBL" id="JBAWTH010000068">
    <property type="protein sequence ID" value="KAL2280207.1"/>
    <property type="molecule type" value="Genomic_DNA"/>
</dbReference>
<dbReference type="Proteomes" id="UP001600888">
    <property type="component" value="Unassembled WGS sequence"/>
</dbReference>
<feature type="compositionally biased region" description="Polar residues" evidence="1">
    <location>
        <begin position="117"/>
        <end position="128"/>
    </location>
</feature>
<name>A0ABR4ECN2_9PEZI</name>
<evidence type="ECO:0000313" key="3">
    <source>
        <dbReference type="Proteomes" id="UP001600888"/>
    </source>
</evidence>
<feature type="region of interest" description="Disordered" evidence="1">
    <location>
        <begin position="156"/>
        <end position="296"/>
    </location>
</feature>
<accession>A0ABR4ECN2</accession>
<evidence type="ECO:0000256" key="1">
    <source>
        <dbReference type="SAM" id="MobiDB-lite"/>
    </source>
</evidence>
<feature type="compositionally biased region" description="Polar residues" evidence="1">
    <location>
        <begin position="60"/>
        <end position="76"/>
    </location>
</feature>
<feature type="compositionally biased region" description="Polar residues" evidence="1">
    <location>
        <begin position="347"/>
        <end position="356"/>
    </location>
</feature>
<feature type="compositionally biased region" description="Polar residues" evidence="1">
    <location>
        <begin position="83"/>
        <end position="109"/>
    </location>
</feature>
<gene>
    <name evidence="2" type="ORF">FJTKL_12674</name>
</gene>
<feature type="region of interest" description="Disordered" evidence="1">
    <location>
        <begin position="370"/>
        <end position="393"/>
    </location>
</feature>
<keyword evidence="3" id="KW-1185">Reference proteome</keyword>
<feature type="compositionally biased region" description="Polar residues" evidence="1">
    <location>
        <begin position="370"/>
        <end position="382"/>
    </location>
</feature>
<feature type="region of interest" description="Disordered" evidence="1">
    <location>
        <begin position="1"/>
        <end position="134"/>
    </location>
</feature>
<feature type="compositionally biased region" description="Low complexity" evidence="1">
    <location>
        <begin position="1"/>
        <end position="31"/>
    </location>
</feature>
<feature type="compositionally biased region" description="Polar residues" evidence="1">
    <location>
        <begin position="199"/>
        <end position="256"/>
    </location>
</feature>
<feature type="compositionally biased region" description="Polar residues" evidence="1">
    <location>
        <begin position="157"/>
        <end position="173"/>
    </location>
</feature>
<reference evidence="2 3" key="1">
    <citation type="submission" date="2024-03" db="EMBL/GenBank/DDBJ databases">
        <title>A high-quality draft genome sequence of Diaporthe vaccinii, a causative agent of upright dieback and viscid rot disease in cranberry plants.</title>
        <authorList>
            <person name="Sarrasin M."/>
            <person name="Lang B.F."/>
            <person name="Burger G."/>
        </authorList>
    </citation>
    <scope>NUCLEOTIDE SEQUENCE [LARGE SCALE GENOMIC DNA]</scope>
    <source>
        <strain evidence="2 3">IS7</strain>
    </source>
</reference>
<feature type="compositionally biased region" description="Low complexity" evidence="1">
    <location>
        <begin position="174"/>
        <end position="192"/>
    </location>
</feature>
<organism evidence="2 3">
    <name type="scientific">Diaporthe vaccinii</name>
    <dbReference type="NCBI Taxonomy" id="105482"/>
    <lineage>
        <taxon>Eukaryota</taxon>
        <taxon>Fungi</taxon>
        <taxon>Dikarya</taxon>
        <taxon>Ascomycota</taxon>
        <taxon>Pezizomycotina</taxon>
        <taxon>Sordariomycetes</taxon>
        <taxon>Sordariomycetidae</taxon>
        <taxon>Diaporthales</taxon>
        <taxon>Diaporthaceae</taxon>
        <taxon>Diaporthe</taxon>
        <taxon>Diaporthe eres species complex</taxon>
    </lineage>
</organism>
<proteinExistence type="predicted"/>